<sequence>MPRSNMARGSAVPSAMPTGELARGRCSYRGFFTMRSNFNNSANRQHSVPDTSANTTTPATIGQASTDRVPTARGLSQAEPGVRARDEQFAVLPRRRSRDENALPPTDQPAAQRPRVSLPPDAAKAASQPRVDSGASPSSAPKPELSMDLARKRYPALTHYLERLEAAYGSDTALHPIEDIDHMETIIKGLNLADPMLNLHLDKMQAGDSPEQIRESVLAKTLEAELRLEPRQRASNGWREIIHDTGHSIAMGVQCSRSSNDVSILVIDSGSADREVTKKWRGVVQAIAPDIQAKLGPSASPVRLRVQFFAINTQRSQEGSGIFALSAAKKMASDRAIRGLQDLTLQMMAMGQYKEGVYRADERKTAQFLPPSLYKHATSKRVLDAYVAERARGALSRVMDRPDGKVNKKGQTLVERYAAHEIQRRERPVDYNVPLLCTYSNSYEAKRIDLIWTALAALTHPRQA</sequence>
<dbReference type="RefSeq" id="WP_103672917.1">
    <property type="nucleotide sequence ID" value="NZ_CP025741.1"/>
</dbReference>
<organism evidence="7 8">
    <name type="scientific">Ralstonia pseudosolanacearum</name>
    <dbReference type="NCBI Taxonomy" id="1310165"/>
    <lineage>
        <taxon>Bacteria</taxon>
        <taxon>Pseudomonadati</taxon>
        <taxon>Pseudomonadota</taxon>
        <taxon>Betaproteobacteria</taxon>
        <taxon>Burkholderiales</taxon>
        <taxon>Burkholderiaceae</taxon>
        <taxon>Ralstonia</taxon>
        <taxon>Ralstonia solanacearum species complex</taxon>
    </lineage>
</organism>
<comment type="catalytic activity">
    <reaction evidence="5">
        <text>L-seryl-[protein] + acetyl-CoA = O-acetyl-L-seryl-[protein] + CoA</text>
        <dbReference type="Rhea" id="RHEA:59392"/>
        <dbReference type="Rhea" id="RHEA-COMP:9863"/>
        <dbReference type="Rhea" id="RHEA-COMP:15352"/>
        <dbReference type="ChEBI" id="CHEBI:29999"/>
        <dbReference type="ChEBI" id="CHEBI:57287"/>
        <dbReference type="ChEBI" id="CHEBI:57288"/>
        <dbReference type="ChEBI" id="CHEBI:141128"/>
    </reaction>
    <physiologicalReaction direction="left-to-right" evidence="5">
        <dbReference type="Rhea" id="RHEA:59393"/>
    </physiologicalReaction>
</comment>
<evidence type="ECO:0000256" key="5">
    <source>
        <dbReference type="ARBA" id="ARBA00048662"/>
    </source>
</evidence>
<keyword evidence="2" id="KW-0012">Acyltransferase</keyword>
<dbReference type="GO" id="GO:0016746">
    <property type="term" value="F:acyltransferase activity"/>
    <property type="evidence" value="ECO:0007669"/>
    <property type="project" value="UniProtKB-KW"/>
</dbReference>
<proteinExistence type="inferred from homology"/>
<evidence type="ECO:0000256" key="6">
    <source>
        <dbReference type="SAM" id="MobiDB-lite"/>
    </source>
</evidence>
<feature type="region of interest" description="Disordered" evidence="6">
    <location>
        <begin position="40"/>
        <end position="147"/>
    </location>
</feature>
<dbReference type="OrthoDB" id="8945160at2"/>
<evidence type="ECO:0000256" key="4">
    <source>
        <dbReference type="ARBA" id="ARBA00048364"/>
    </source>
</evidence>
<dbReference type="AlphaFoldDB" id="A0A454TU50"/>
<feature type="compositionally biased region" description="Polar residues" evidence="6">
    <location>
        <begin position="40"/>
        <end position="68"/>
    </location>
</feature>
<dbReference type="Pfam" id="PF03421">
    <property type="entry name" value="Acetyltransf_14"/>
    <property type="match status" value="1"/>
</dbReference>
<evidence type="ECO:0000256" key="2">
    <source>
        <dbReference type="ARBA" id="ARBA00023315"/>
    </source>
</evidence>
<evidence type="ECO:0000256" key="1">
    <source>
        <dbReference type="ARBA" id="ARBA00022679"/>
    </source>
</evidence>
<reference evidence="7 8" key="1">
    <citation type="submission" date="2018-10" db="EMBL/GenBank/DDBJ databases">
        <title>Draft Genome Sequence of Ralstonia pseudosolanacearum (R. solanacearum phylotype I) Strain Tg03 Isolated from Luffa cylindrica in China.</title>
        <authorList>
            <person name="Yuan G.-Q."/>
            <person name="Li Q.-Q."/>
            <person name="Zhang Y.-W."/>
        </authorList>
    </citation>
    <scope>NUCLEOTIDE SEQUENCE [LARGE SCALE GENOMIC DNA]</scope>
    <source>
        <strain evidence="7 8">Tg03</strain>
    </source>
</reference>
<gene>
    <name evidence="7" type="ORF">EGA29_09000</name>
</gene>
<comment type="caution">
    <text evidence="7">The sequence shown here is derived from an EMBL/GenBank/DDBJ whole genome shotgun (WGS) entry which is preliminary data.</text>
</comment>
<evidence type="ECO:0000313" key="7">
    <source>
        <dbReference type="EMBL" id="RNM08305.1"/>
    </source>
</evidence>
<dbReference type="Proteomes" id="UP000271222">
    <property type="component" value="Unassembled WGS sequence"/>
</dbReference>
<dbReference type="InterPro" id="IPR005083">
    <property type="entry name" value="YopJ-like"/>
</dbReference>
<dbReference type="EMBL" id="RJTL01000011">
    <property type="protein sequence ID" value="RNM08305.1"/>
    <property type="molecule type" value="Genomic_DNA"/>
</dbReference>
<accession>A0A454TU50</accession>
<evidence type="ECO:0000313" key="8">
    <source>
        <dbReference type="Proteomes" id="UP000271222"/>
    </source>
</evidence>
<protein>
    <submittedName>
        <fullName evidence="7">Type III secretion system YopJ family effector RipJ</fullName>
    </submittedName>
</protein>
<evidence type="ECO:0000256" key="3">
    <source>
        <dbReference type="ARBA" id="ARBA00023785"/>
    </source>
</evidence>
<comment type="catalytic activity">
    <reaction evidence="4">
        <text>L-threonyl-[protein] + acetyl-CoA = O-acetyl-L-threonyl-[protein] + CoA</text>
        <dbReference type="Rhea" id="RHEA:65340"/>
        <dbReference type="Rhea" id="RHEA-COMP:11060"/>
        <dbReference type="Rhea" id="RHEA-COMP:16780"/>
        <dbReference type="ChEBI" id="CHEBI:30013"/>
        <dbReference type="ChEBI" id="CHEBI:57287"/>
        <dbReference type="ChEBI" id="CHEBI:57288"/>
        <dbReference type="ChEBI" id="CHEBI:141025"/>
    </reaction>
    <physiologicalReaction direction="left-to-right" evidence="4">
        <dbReference type="Rhea" id="RHEA:65341"/>
    </physiologicalReaction>
</comment>
<name>A0A454TU50_9RALS</name>
<keyword evidence="1" id="KW-0808">Transferase</keyword>
<comment type="similarity">
    <text evidence="3">Belongs to the acetyltransferase YopJ family.</text>
</comment>